<proteinExistence type="predicted"/>
<accession>A0ABR3WUG0</accession>
<name>A0ABR3WUG0_9PEZI</name>
<dbReference type="InterPro" id="IPR001853">
    <property type="entry name" value="DSBA-like_thioredoxin_dom"/>
</dbReference>
<organism evidence="3 4">
    <name type="scientific">Diaporthe australafricana</name>
    <dbReference type="NCBI Taxonomy" id="127596"/>
    <lineage>
        <taxon>Eukaryota</taxon>
        <taxon>Fungi</taxon>
        <taxon>Dikarya</taxon>
        <taxon>Ascomycota</taxon>
        <taxon>Pezizomycotina</taxon>
        <taxon>Sordariomycetes</taxon>
        <taxon>Sordariomycetidae</taxon>
        <taxon>Diaporthales</taxon>
        <taxon>Diaporthaceae</taxon>
        <taxon>Diaporthe</taxon>
    </lineage>
</organism>
<dbReference type="Pfam" id="PF01323">
    <property type="entry name" value="DSBA"/>
    <property type="match status" value="2"/>
</dbReference>
<evidence type="ECO:0000259" key="2">
    <source>
        <dbReference type="Pfam" id="PF01323"/>
    </source>
</evidence>
<dbReference type="Gene3D" id="3.40.30.10">
    <property type="entry name" value="Glutaredoxin"/>
    <property type="match status" value="1"/>
</dbReference>
<gene>
    <name evidence="3" type="ORF">Daus18300_006379</name>
</gene>
<dbReference type="Proteomes" id="UP001583177">
    <property type="component" value="Unassembled WGS sequence"/>
</dbReference>
<reference evidence="3 4" key="1">
    <citation type="journal article" date="2024" name="IMA Fungus">
        <title>IMA Genome - F19 : A genome assembly and annotation guide to empower mycologists, including annotated draft genome sequences of Ceratocystis pirilliformis, Diaporthe australafricana, Fusarium ophioides, Paecilomyces lecythidis, and Sporothrix stenoceras.</title>
        <authorList>
            <person name="Aylward J."/>
            <person name="Wilson A.M."/>
            <person name="Visagie C.M."/>
            <person name="Spraker J."/>
            <person name="Barnes I."/>
            <person name="Buitendag C."/>
            <person name="Ceriani C."/>
            <person name="Del Mar Angel L."/>
            <person name="du Plessis D."/>
            <person name="Fuchs T."/>
            <person name="Gasser K."/>
            <person name="Kramer D."/>
            <person name="Li W."/>
            <person name="Munsamy K."/>
            <person name="Piso A."/>
            <person name="Price J.L."/>
            <person name="Sonnekus B."/>
            <person name="Thomas C."/>
            <person name="van der Nest A."/>
            <person name="van Dijk A."/>
            <person name="van Heerden A."/>
            <person name="van Vuuren N."/>
            <person name="Yilmaz N."/>
            <person name="Duong T.A."/>
            <person name="van der Merwe N.A."/>
            <person name="Wingfield M.J."/>
            <person name="Wingfield B.D."/>
        </authorList>
    </citation>
    <scope>NUCLEOTIDE SEQUENCE [LARGE SCALE GENOMIC DNA]</scope>
    <source>
        <strain evidence="3 4">CMW 18300</strain>
    </source>
</reference>
<evidence type="ECO:0000313" key="4">
    <source>
        <dbReference type="Proteomes" id="UP001583177"/>
    </source>
</evidence>
<feature type="domain" description="DSBA-like thioredoxin" evidence="2">
    <location>
        <begin position="8"/>
        <end position="121"/>
    </location>
</feature>
<dbReference type="SUPFAM" id="SSF52833">
    <property type="entry name" value="Thioredoxin-like"/>
    <property type="match status" value="1"/>
</dbReference>
<dbReference type="EMBL" id="JAWRVE010000051">
    <property type="protein sequence ID" value="KAL1867260.1"/>
    <property type="molecule type" value="Genomic_DNA"/>
</dbReference>
<dbReference type="InterPro" id="IPR036249">
    <property type="entry name" value="Thioredoxin-like_sf"/>
</dbReference>
<feature type="domain" description="DSBA-like thioredoxin" evidence="2">
    <location>
        <begin position="150"/>
        <end position="240"/>
    </location>
</feature>
<keyword evidence="4" id="KW-1185">Reference proteome</keyword>
<feature type="compositionally biased region" description="Acidic residues" evidence="1">
    <location>
        <begin position="120"/>
        <end position="135"/>
    </location>
</feature>
<sequence length="253" mass="28139">MAPPLTITIQSFSDTVCPWSFIGKKNLDKAIDTYKEQHPDVAFVVTWNPFYLHPEAKISAYNKKDYYTSRFGPTRAAAWYERVNKGAAALGLSVNWDGLCGNTRDSHILLLLAQKLQQQQEEESDSEMEEGDEYETGANGVHGGRDSLLRDAQNALFHGAFQSARDISDRRFLVEVALEVGLCASEEEVLEHLDSSEARAEADGLDRSAKELLGIAAVPSYVVQGRYRVGGQQEAEVFLQLFDRIRAAERGGH</sequence>
<dbReference type="PANTHER" id="PTHR13887:SF41">
    <property type="entry name" value="THIOREDOXIN SUPERFAMILY PROTEIN"/>
    <property type="match status" value="1"/>
</dbReference>
<dbReference type="PANTHER" id="PTHR13887">
    <property type="entry name" value="GLUTATHIONE S-TRANSFERASE KAPPA"/>
    <property type="match status" value="1"/>
</dbReference>
<feature type="region of interest" description="Disordered" evidence="1">
    <location>
        <begin position="119"/>
        <end position="143"/>
    </location>
</feature>
<protein>
    <recommendedName>
        <fullName evidence="2">DSBA-like thioredoxin domain-containing protein</fullName>
    </recommendedName>
</protein>
<evidence type="ECO:0000313" key="3">
    <source>
        <dbReference type="EMBL" id="KAL1867260.1"/>
    </source>
</evidence>
<evidence type="ECO:0000256" key="1">
    <source>
        <dbReference type="SAM" id="MobiDB-lite"/>
    </source>
</evidence>
<comment type="caution">
    <text evidence="3">The sequence shown here is derived from an EMBL/GenBank/DDBJ whole genome shotgun (WGS) entry which is preliminary data.</text>
</comment>